<dbReference type="SUPFAM" id="SSF50494">
    <property type="entry name" value="Trypsin-like serine proteases"/>
    <property type="match status" value="1"/>
</dbReference>
<sequence>MIVFLVLLYGVGCESQRSTSSSTPQTYYQDTTNYFDEPELDNRPRRKPEKEWNVNEPGAEFTINLMAGRLQFPWLVHIQLEDTREEKWSVGNLITSEHVVTTCRAVATFTTVEKRARYWHEPNVTLMPVTAFRVLFCAIYIRDWHLTVLDKTRKYILHGDEDSEGEASGFRRVKDVVIHEGCTPYRLDHDLGVLILQYIIFPDKSWINWAPWAYIYAFHKNKKFDFSLSETLGKRKVCYVASFGGTYQNLQSNYARGYKVKYRAYYADWNLCADDSALICNTSYIGCWKDFIHYLDDPANRKVTEIQCFTTRAKVGSVCDHDRGAPLVCGGKIFGLVVRGALWDYCNDLYPLPFIVQLISNLPFIL</sequence>
<reference evidence="2" key="1">
    <citation type="journal article" date="2021" name="Mol. Ecol. Resour.">
        <title>Apolygus lucorum genome provides insights into omnivorousness and mesophyll feeding.</title>
        <authorList>
            <person name="Liu Y."/>
            <person name="Liu H."/>
            <person name="Wang H."/>
            <person name="Huang T."/>
            <person name="Liu B."/>
            <person name="Yang B."/>
            <person name="Yin L."/>
            <person name="Li B."/>
            <person name="Zhang Y."/>
            <person name="Zhang S."/>
            <person name="Jiang F."/>
            <person name="Zhang X."/>
            <person name="Ren Y."/>
            <person name="Wang B."/>
            <person name="Wang S."/>
            <person name="Lu Y."/>
            <person name="Wu K."/>
            <person name="Fan W."/>
            <person name="Wang G."/>
        </authorList>
    </citation>
    <scope>NUCLEOTIDE SEQUENCE</scope>
    <source>
        <strain evidence="2">12Hb</strain>
    </source>
</reference>
<proteinExistence type="predicted"/>
<name>A0A8S9X7I0_APOLU</name>
<evidence type="ECO:0000313" key="2">
    <source>
        <dbReference type="EMBL" id="KAF6204308.1"/>
    </source>
</evidence>
<organism evidence="2 3">
    <name type="scientific">Apolygus lucorum</name>
    <name type="common">Small green plant bug</name>
    <name type="synonym">Lygocoris lucorum</name>
    <dbReference type="NCBI Taxonomy" id="248454"/>
    <lineage>
        <taxon>Eukaryota</taxon>
        <taxon>Metazoa</taxon>
        <taxon>Ecdysozoa</taxon>
        <taxon>Arthropoda</taxon>
        <taxon>Hexapoda</taxon>
        <taxon>Insecta</taxon>
        <taxon>Pterygota</taxon>
        <taxon>Neoptera</taxon>
        <taxon>Paraneoptera</taxon>
        <taxon>Hemiptera</taxon>
        <taxon>Heteroptera</taxon>
        <taxon>Panheteroptera</taxon>
        <taxon>Cimicomorpha</taxon>
        <taxon>Miridae</taxon>
        <taxon>Mirini</taxon>
        <taxon>Apolygus</taxon>
    </lineage>
</organism>
<feature type="signal peptide" evidence="1">
    <location>
        <begin position="1"/>
        <end position="15"/>
    </location>
</feature>
<dbReference type="InterPro" id="IPR009003">
    <property type="entry name" value="Peptidase_S1_PA"/>
</dbReference>
<feature type="chain" id="PRO_5035801043" description="Peptidase S1 domain-containing protein" evidence="1">
    <location>
        <begin position="16"/>
        <end position="366"/>
    </location>
</feature>
<dbReference type="AlphaFoldDB" id="A0A8S9X7I0"/>
<dbReference type="Proteomes" id="UP000466442">
    <property type="component" value="Unassembled WGS sequence"/>
</dbReference>
<accession>A0A8S9X7I0</accession>
<dbReference type="Gene3D" id="2.40.10.10">
    <property type="entry name" value="Trypsin-like serine proteases"/>
    <property type="match status" value="1"/>
</dbReference>
<dbReference type="OrthoDB" id="7863416at2759"/>
<evidence type="ECO:0008006" key="4">
    <source>
        <dbReference type="Google" id="ProtNLM"/>
    </source>
</evidence>
<keyword evidence="3" id="KW-1185">Reference proteome</keyword>
<keyword evidence="1" id="KW-0732">Signal</keyword>
<gene>
    <name evidence="2" type="ORF">GE061_002649</name>
</gene>
<comment type="caution">
    <text evidence="2">The sequence shown here is derived from an EMBL/GenBank/DDBJ whole genome shotgun (WGS) entry which is preliminary data.</text>
</comment>
<dbReference type="EMBL" id="WIXP02000010">
    <property type="protein sequence ID" value="KAF6204308.1"/>
    <property type="molecule type" value="Genomic_DNA"/>
</dbReference>
<evidence type="ECO:0000313" key="3">
    <source>
        <dbReference type="Proteomes" id="UP000466442"/>
    </source>
</evidence>
<dbReference type="InterPro" id="IPR043504">
    <property type="entry name" value="Peptidase_S1_PA_chymotrypsin"/>
</dbReference>
<protein>
    <recommendedName>
        <fullName evidence="4">Peptidase S1 domain-containing protein</fullName>
    </recommendedName>
</protein>
<evidence type="ECO:0000256" key="1">
    <source>
        <dbReference type="SAM" id="SignalP"/>
    </source>
</evidence>